<accession>A0AAQ4FIG2</accession>
<evidence type="ECO:0000313" key="2">
    <source>
        <dbReference type="Proteomes" id="UP001321473"/>
    </source>
</evidence>
<protein>
    <submittedName>
        <fullName evidence="1">Uncharacterized protein</fullName>
    </submittedName>
</protein>
<comment type="caution">
    <text evidence="1">The sequence shown here is derived from an EMBL/GenBank/DDBJ whole genome shotgun (WGS) entry which is preliminary data.</text>
</comment>
<gene>
    <name evidence="1" type="ORF">V5799_023157</name>
</gene>
<proteinExistence type="predicted"/>
<reference evidence="1 2" key="1">
    <citation type="journal article" date="2023" name="Arcadia Sci">
        <title>De novo assembly of a long-read Amblyomma americanum tick genome.</title>
        <authorList>
            <person name="Chou S."/>
            <person name="Poskanzer K.E."/>
            <person name="Rollins M."/>
            <person name="Thuy-Boun P.S."/>
        </authorList>
    </citation>
    <scope>NUCLEOTIDE SEQUENCE [LARGE SCALE GENOMIC DNA]</scope>
    <source>
        <strain evidence="1">F_SG_1</strain>
        <tissue evidence="1">Salivary glands</tissue>
    </source>
</reference>
<dbReference type="EMBL" id="JARKHS020002147">
    <property type="protein sequence ID" value="KAK8787067.1"/>
    <property type="molecule type" value="Genomic_DNA"/>
</dbReference>
<keyword evidence="2" id="KW-1185">Reference proteome</keyword>
<sequence length="129" mass="14755">MQNLQDVCLYCSSSQSQETFQAALAAWKNDKLLTKSFELRFAIDISGACSWGDLSKQVSIEAVFADYQVSPREPFLSRIWFERGKAKNLCAGMTVRLSKLHLLSKHRFTSLDFFNQENNAPPQELRFVL</sequence>
<name>A0AAQ4FIG2_AMBAM</name>
<dbReference type="Proteomes" id="UP001321473">
    <property type="component" value="Unassembled WGS sequence"/>
</dbReference>
<organism evidence="1 2">
    <name type="scientific">Amblyomma americanum</name>
    <name type="common">Lone star tick</name>
    <dbReference type="NCBI Taxonomy" id="6943"/>
    <lineage>
        <taxon>Eukaryota</taxon>
        <taxon>Metazoa</taxon>
        <taxon>Ecdysozoa</taxon>
        <taxon>Arthropoda</taxon>
        <taxon>Chelicerata</taxon>
        <taxon>Arachnida</taxon>
        <taxon>Acari</taxon>
        <taxon>Parasitiformes</taxon>
        <taxon>Ixodida</taxon>
        <taxon>Ixodoidea</taxon>
        <taxon>Ixodidae</taxon>
        <taxon>Amblyomminae</taxon>
        <taxon>Amblyomma</taxon>
    </lineage>
</organism>
<dbReference type="AlphaFoldDB" id="A0AAQ4FIG2"/>
<evidence type="ECO:0000313" key="1">
    <source>
        <dbReference type="EMBL" id="KAK8787067.1"/>
    </source>
</evidence>